<dbReference type="InterPro" id="IPR003660">
    <property type="entry name" value="HAMP_dom"/>
</dbReference>
<dbReference type="EMBL" id="CP096973">
    <property type="protein sequence ID" value="UYO75676.1"/>
    <property type="molecule type" value="Genomic_DNA"/>
</dbReference>
<evidence type="ECO:0000256" key="3">
    <source>
        <dbReference type="ARBA" id="ARBA00023224"/>
    </source>
</evidence>
<proteinExistence type="inferred from homology"/>
<protein>
    <submittedName>
        <fullName evidence="12">Nitrate- and nitrite sensing domain-containing protein</fullName>
    </submittedName>
</protein>
<dbReference type="GO" id="GO:0005886">
    <property type="term" value="C:plasma membrane"/>
    <property type="evidence" value="ECO:0007669"/>
    <property type="project" value="TreeGrafter"/>
</dbReference>
<dbReference type="CDD" id="cd06225">
    <property type="entry name" value="HAMP"/>
    <property type="match status" value="1"/>
</dbReference>
<dbReference type="InterPro" id="IPR013587">
    <property type="entry name" value="Nitrate/nitrite_sensing"/>
</dbReference>
<keyword evidence="6" id="KW-0175">Coiled coil</keyword>
<evidence type="ECO:0000256" key="5">
    <source>
        <dbReference type="PROSITE-ProRule" id="PRU00284"/>
    </source>
</evidence>
<dbReference type="SUPFAM" id="SSF58104">
    <property type="entry name" value="Methyl-accepting chemotaxis protein (MCP) signaling domain"/>
    <property type="match status" value="1"/>
</dbReference>
<dbReference type="SMART" id="SM00304">
    <property type="entry name" value="HAMP"/>
    <property type="match status" value="1"/>
</dbReference>
<feature type="transmembrane region" description="Helical" evidence="8">
    <location>
        <begin position="313"/>
        <end position="335"/>
    </location>
</feature>
<evidence type="ECO:0000256" key="4">
    <source>
        <dbReference type="ARBA" id="ARBA00029447"/>
    </source>
</evidence>
<dbReference type="RefSeq" id="WP_030074587.1">
    <property type="nucleotide sequence ID" value="NZ_CP096973.1"/>
</dbReference>
<name>A0AA46TSE0_9GAMM</name>
<dbReference type="Pfam" id="PF08376">
    <property type="entry name" value="NIT"/>
    <property type="match status" value="1"/>
</dbReference>
<dbReference type="SMART" id="SM00283">
    <property type="entry name" value="MA"/>
    <property type="match status" value="1"/>
</dbReference>
<evidence type="ECO:0000256" key="6">
    <source>
        <dbReference type="SAM" id="Coils"/>
    </source>
</evidence>
<dbReference type="Proteomes" id="UP001164935">
    <property type="component" value="Chromosome"/>
</dbReference>
<evidence type="ECO:0000313" key="12">
    <source>
        <dbReference type="EMBL" id="UYO75676.1"/>
    </source>
</evidence>
<evidence type="ECO:0000256" key="1">
    <source>
        <dbReference type="ARBA" id="ARBA00004370"/>
    </source>
</evidence>
<dbReference type="PROSITE" id="PS50885">
    <property type="entry name" value="HAMP"/>
    <property type="match status" value="1"/>
</dbReference>
<comment type="subcellular location">
    <subcellularLocation>
        <location evidence="1">Membrane</location>
    </subcellularLocation>
</comment>
<keyword evidence="2" id="KW-0488">Methylation</keyword>
<dbReference type="InterPro" id="IPR051310">
    <property type="entry name" value="MCP_chemotaxis"/>
</dbReference>
<comment type="similarity">
    <text evidence="4">Belongs to the methyl-accepting chemotaxis (MCP) protein family.</text>
</comment>
<accession>A0AA46TSE0</accession>
<gene>
    <name evidence="12" type="ORF">M0220_05865</name>
</gene>
<dbReference type="PROSITE" id="PS50906">
    <property type="entry name" value="NIT"/>
    <property type="match status" value="1"/>
</dbReference>
<dbReference type="AlphaFoldDB" id="A0AA46TSE0"/>
<dbReference type="PANTHER" id="PTHR43531">
    <property type="entry name" value="PROTEIN ICFG"/>
    <property type="match status" value="1"/>
</dbReference>
<dbReference type="GO" id="GO:0007165">
    <property type="term" value="P:signal transduction"/>
    <property type="evidence" value="ECO:0007669"/>
    <property type="project" value="UniProtKB-KW"/>
</dbReference>
<keyword evidence="8" id="KW-0812">Transmembrane</keyword>
<dbReference type="InterPro" id="IPR010910">
    <property type="entry name" value="Nitrate/nitrite_sensing_bac"/>
</dbReference>
<dbReference type="GO" id="GO:0004888">
    <property type="term" value="F:transmembrane signaling receptor activity"/>
    <property type="evidence" value="ECO:0007669"/>
    <property type="project" value="TreeGrafter"/>
</dbReference>
<dbReference type="Gene3D" id="1.10.287.950">
    <property type="entry name" value="Methyl-accepting chemotaxis protein"/>
    <property type="match status" value="1"/>
</dbReference>
<feature type="region of interest" description="Disordered" evidence="7">
    <location>
        <begin position="635"/>
        <end position="657"/>
    </location>
</feature>
<dbReference type="Pfam" id="PF00672">
    <property type="entry name" value="HAMP"/>
    <property type="match status" value="1"/>
</dbReference>
<reference evidence="12" key="1">
    <citation type="submission" date="2022-05" db="EMBL/GenBank/DDBJ databases">
        <title>Complete sequence of a novel PHA-producing Halomonas strain.</title>
        <authorList>
            <person name="Zheng Z."/>
        </authorList>
    </citation>
    <scope>NUCLEOTIDE SEQUENCE</scope>
    <source>
        <strain evidence="12">ZZQ-149</strain>
    </source>
</reference>
<feature type="domain" description="HAMP" evidence="10">
    <location>
        <begin position="336"/>
        <end position="387"/>
    </location>
</feature>
<evidence type="ECO:0000259" key="11">
    <source>
        <dbReference type="PROSITE" id="PS50906"/>
    </source>
</evidence>
<dbReference type="InterPro" id="IPR004089">
    <property type="entry name" value="MCPsignal_dom"/>
</dbReference>
<dbReference type="PANTHER" id="PTHR43531:SF14">
    <property type="entry name" value="METHYL-ACCEPTING CHEMOTAXIS PROTEIN I-RELATED"/>
    <property type="match status" value="1"/>
</dbReference>
<evidence type="ECO:0000256" key="2">
    <source>
        <dbReference type="ARBA" id="ARBA00022481"/>
    </source>
</evidence>
<keyword evidence="3 5" id="KW-0807">Transducer</keyword>
<keyword evidence="13" id="KW-1185">Reference proteome</keyword>
<dbReference type="Pfam" id="PF00015">
    <property type="entry name" value="MCPsignal"/>
    <property type="match status" value="1"/>
</dbReference>
<dbReference type="FunFam" id="1.10.287.950:FF:000001">
    <property type="entry name" value="Methyl-accepting chemotaxis sensory transducer"/>
    <property type="match status" value="1"/>
</dbReference>
<dbReference type="CDD" id="cd11386">
    <property type="entry name" value="MCP_signal"/>
    <property type="match status" value="1"/>
</dbReference>
<feature type="coiled-coil region" evidence="6">
    <location>
        <begin position="564"/>
        <end position="626"/>
    </location>
</feature>
<dbReference type="PROSITE" id="PS50111">
    <property type="entry name" value="CHEMOTAXIS_TRANSDUC_2"/>
    <property type="match status" value="1"/>
</dbReference>
<evidence type="ECO:0000256" key="8">
    <source>
        <dbReference type="SAM" id="Phobius"/>
    </source>
</evidence>
<organism evidence="12 13">
    <name type="scientific">Halomonas qinghailakensis</name>
    <dbReference type="NCBI Taxonomy" id="2937790"/>
    <lineage>
        <taxon>Bacteria</taxon>
        <taxon>Pseudomonadati</taxon>
        <taxon>Pseudomonadota</taxon>
        <taxon>Gammaproteobacteria</taxon>
        <taxon>Oceanospirillales</taxon>
        <taxon>Halomonadaceae</taxon>
        <taxon>Halomonas</taxon>
    </lineage>
</organism>
<evidence type="ECO:0000256" key="7">
    <source>
        <dbReference type="SAM" id="MobiDB-lite"/>
    </source>
</evidence>
<evidence type="ECO:0000259" key="9">
    <source>
        <dbReference type="PROSITE" id="PS50111"/>
    </source>
</evidence>
<feature type="domain" description="Methyl-accepting transducer" evidence="9">
    <location>
        <begin position="392"/>
        <end position="621"/>
    </location>
</feature>
<keyword evidence="8" id="KW-1133">Transmembrane helix</keyword>
<evidence type="ECO:0000313" key="13">
    <source>
        <dbReference type="Proteomes" id="UP001164935"/>
    </source>
</evidence>
<evidence type="ECO:0000259" key="10">
    <source>
        <dbReference type="PROSITE" id="PS50885"/>
    </source>
</evidence>
<dbReference type="KEGG" id="hqn:M0220_05865"/>
<sequence>MMKKLINRLPMYVKFALVLTLPLLALAWFTVNGVLDRQAAVKELQRLQTMTALAQHAGDWIHEMQRERGMSSGYLASEGEAFGERLSQQRAATDVAAEAFIQQREELDGKTLSTAASGQLDQLIQQWQRTAELRREVDQLSVGMTLALNHYTGINHQLMSLVGSLAQQTSEGEISRQLAAYFNLLQAKDLAGIERAMLSAAFSADGMSFEMLNRYLSLLGEEVAFLTGFRAFAAAETQKQLDDALSGPEIERLIERRELAIQQYNVGGYNVDPNEWFEWQTVKIGRLKALENSVAEGIITTTADMQRAAQNALWRYIIISLLATILAVVMAILIVRTLTRPLTAALANISSRGNDLTQRLAVPGSDELSRLYRAFNDASGDTEALIGEIKRNAQSVELASGEIAQGNQDLAQRTEEQSASLVQTASSLEEITATVRQTAENAHEAQRMTKEVASEAEDASSIAQRAQEAMRHIHESSDQVTTIIAAIDNIAFQTNLLALNASVEAARAGEHGRGFAVVASEVRKLASRSAEEANQIRHLIDNNIAKINEGESLVTSTSSTLTTISERVQKVARLMEEMASATNEQSAGVEQINSAMGQLEEVTQQNAALVEEVAAASRSLDEQAEEMSGRISKYHVGSAPSESTPLLKADYRTQQAF</sequence>
<feature type="domain" description="NIT" evidence="11">
    <location>
        <begin position="55"/>
        <end position="305"/>
    </location>
</feature>
<keyword evidence="8" id="KW-0472">Membrane</keyword>
<dbReference type="GO" id="GO:0006935">
    <property type="term" value="P:chemotaxis"/>
    <property type="evidence" value="ECO:0007669"/>
    <property type="project" value="TreeGrafter"/>
</dbReference>